<protein>
    <recommendedName>
        <fullName evidence="21">Protein kinase domain-containing protein</fullName>
    </recommendedName>
</protein>
<evidence type="ECO:0000256" key="8">
    <source>
        <dbReference type="ARBA" id="ARBA00022777"/>
    </source>
</evidence>
<comment type="subcellular location">
    <subcellularLocation>
        <location evidence="1">Membrane</location>
        <topology evidence="1">Single-pass type I membrane protein</topology>
    </subcellularLocation>
</comment>
<dbReference type="Pfam" id="PF13947">
    <property type="entry name" value="GUB_WAK_bind"/>
    <property type="match status" value="1"/>
</dbReference>
<dbReference type="InterPro" id="IPR008271">
    <property type="entry name" value="Ser/Thr_kinase_AS"/>
</dbReference>
<sequence>MTMFTAPNITKLGCPRKCGNLTVPYPFGVGLASGCSRGVWYDIFCMTSFDPPKAFLAAAHDKGRNAMEILDISESHIRLKNQVSYKCSNSTATTSPFFSDSTSFNLFTARAPYIVSASANRLFAVGCHDFSHFSGSSEATRIMTSSNGGTSCTSNCSSDAKDVVAGQCEGVGCCQAAIPRGLRSYSVRLDLKSNHTTTTSYNPCGYTFVADRESFKFHGISDLDDPNFINRTMYEAPLVLDWVIPNTTCANARRDLETYACKENTTCVDAADSGIGGYRCSCRPGYEGHPYLSPGCSDINECVDVDKSPCSMICTNTPGNYTCSCPSGYTGDGRKDGTKCQRPFPVLQVGLGVGFGSLFLLITGSWLCLASRRRRLMQMKEMFFQRNGGSLLKQLINPSKQDNMEQIKVYTIDELKVATMNFKDERIVGRGGYGTVYKGFLANNEIVAVKRSKFVDEDQIEQFINELILLGRIRHPNVVRLLGCCLEVEVPLLVYEFISNGTLYDQIHNRNGASWYSWSNCLRISMDSANALAHIHTVPIFHRDIKSQNILLDDSYTAKISDFGASRLIPLHETHLSTVVQGTLGYLDPEYFFSSQLTEKSDVYSFGVVLAELLTRTKPILPERLTEEHNQNLATYFVKSMEQDNIIKILDSQLVAEATKEQLTSIAKLVVRCLSLQGNDRPTMKEVATGLEKLWEQTTYLSPRKR</sequence>
<proteinExistence type="predicted"/>
<dbReference type="CDD" id="cd00054">
    <property type="entry name" value="EGF_CA"/>
    <property type="match status" value="2"/>
</dbReference>
<evidence type="ECO:0000256" key="13">
    <source>
        <dbReference type="ARBA" id="ARBA00047951"/>
    </source>
</evidence>
<dbReference type="GO" id="GO:0030247">
    <property type="term" value="F:polysaccharide binding"/>
    <property type="evidence" value="ECO:0007669"/>
    <property type="project" value="InterPro"/>
</dbReference>
<keyword evidence="16" id="KW-0812">Transmembrane</keyword>
<dbReference type="PROSITE" id="PS50011">
    <property type="entry name" value="PROTEIN_KINASE_DOM"/>
    <property type="match status" value="1"/>
</dbReference>
<keyword evidence="7 15" id="KW-0547">Nucleotide-binding</keyword>
<comment type="catalytic activity">
    <reaction evidence="12">
        <text>L-seryl-[protein] + ATP = O-phospho-L-seryl-[protein] + ADP + H(+)</text>
        <dbReference type="Rhea" id="RHEA:17989"/>
        <dbReference type="Rhea" id="RHEA-COMP:9863"/>
        <dbReference type="Rhea" id="RHEA-COMP:11604"/>
        <dbReference type="ChEBI" id="CHEBI:15378"/>
        <dbReference type="ChEBI" id="CHEBI:29999"/>
        <dbReference type="ChEBI" id="CHEBI:30616"/>
        <dbReference type="ChEBI" id="CHEBI:83421"/>
        <dbReference type="ChEBI" id="CHEBI:456216"/>
    </reaction>
</comment>
<dbReference type="GO" id="GO:0007166">
    <property type="term" value="P:cell surface receptor signaling pathway"/>
    <property type="evidence" value="ECO:0007669"/>
    <property type="project" value="InterPro"/>
</dbReference>
<dbReference type="GO" id="GO:0005509">
    <property type="term" value="F:calcium ion binding"/>
    <property type="evidence" value="ECO:0007669"/>
    <property type="project" value="InterPro"/>
</dbReference>
<keyword evidence="10" id="KW-1015">Disulfide bond</keyword>
<dbReference type="InterPro" id="IPR000742">
    <property type="entry name" value="EGF"/>
</dbReference>
<dbReference type="EMBL" id="KQ090040">
    <property type="protein sequence ID" value="KMT17968.1"/>
    <property type="molecule type" value="Genomic_DNA"/>
</dbReference>
<keyword evidence="2" id="KW-0723">Serine/threonine-protein kinase</keyword>
<dbReference type="InterPro" id="IPR011009">
    <property type="entry name" value="Kinase-like_dom_sf"/>
</dbReference>
<evidence type="ECO:0000256" key="7">
    <source>
        <dbReference type="ARBA" id="ARBA00022741"/>
    </source>
</evidence>
<keyword evidence="16" id="KW-0472">Membrane</keyword>
<dbReference type="InterPro" id="IPR017441">
    <property type="entry name" value="Protein_kinase_ATP_BS"/>
</dbReference>
<reference evidence="19 20" key="1">
    <citation type="journal article" date="2014" name="Nature">
        <title>The genome of the recently domesticated crop plant sugar beet (Beta vulgaris).</title>
        <authorList>
            <person name="Dohm J.C."/>
            <person name="Minoche A.E."/>
            <person name="Holtgrawe D."/>
            <person name="Capella-Gutierrez S."/>
            <person name="Zakrzewski F."/>
            <person name="Tafer H."/>
            <person name="Rupp O."/>
            <person name="Sorensen T.R."/>
            <person name="Stracke R."/>
            <person name="Reinhardt R."/>
            <person name="Goesmann A."/>
            <person name="Kraft T."/>
            <person name="Schulz B."/>
            <person name="Stadler P.F."/>
            <person name="Schmidt T."/>
            <person name="Gabaldon T."/>
            <person name="Lehrach H."/>
            <person name="Weisshaar B."/>
            <person name="Himmelbauer H."/>
        </authorList>
    </citation>
    <scope>NUCLEOTIDE SEQUENCE [LARGE SCALE GENOMIC DNA]</scope>
    <source>
        <tissue evidence="19">Taproot</tissue>
    </source>
</reference>
<dbReference type="InterPro" id="IPR000719">
    <property type="entry name" value="Prot_kinase_dom"/>
</dbReference>
<dbReference type="SUPFAM" id="SSF57196">
    <property type="entry name" value="EGF/Laminin"/>
    <property type="match status" value="1"/>
</dbReference>
<keyword evidence="3 14" id="KW-0245">EGF-like domain</keyword>
<dbReference type="SUPFAM" id="SSF56112">
    <property type="entry name" value="Protein kinase-like (PK-like)"/>
    <property type="match status" value="1"/>
</dbReference>
<dbReference type="InterPro" id="IPR001881">
    <property type="entry name" value="EGF-like_Ca-bd_dom"/>
</dbReference>
<dbReference type="SMART" id="SM00179">
    <property type="entry name" value="EGF_CA"/>
    <property type="match status" value="2"/>
</dbReference>
<evidence type="ECO:0000256" key="6">
    <source>
        <dbReference type="ARBA" id="ARBA00022737"/>
    </source>
</evidence>
<dbReference type="SMART" id="SM00220">
    <property type="entry name" value="S_TKc"/>
    <property type="match status" value="1"/>
</dbReference>
<evidence type="ECO:0000259" key="18">
    <source>
        <dbReference type="PROSITE" id="PS50026"/>
    </source>
</evidence>
<evidence type="ECO:0000313" key="19">
    <source>
        <dbReference type="EMBL" id="KMT17968.1"/>
    </source>
</evidence>
<dbReference type="PANTHER" id="PTHR27005:SF492">
    <property type="entry name" value="LOW QUALITY PROTEIN: WALL-ASSOCIATED RECEPTOR KINASE-LIKE 1"/>
    <property type="match status" value="1"/>
</dbReference>
<evidence type="ECO:0000256" key="10">
    <source>
        <dbReference type="ARBA" id="ARBA00023157"/>
    </source>
</evidence>
<dbReference type="InterPro" id="IPR045274">
    <property type="entry name" value="WAK-like"/>
</dbReference>
<dbReference type="GO" id="GO:0005524">
    <property type="term" value="F:ATP binding"/>
    <property type="evidence" value="ECO:0007669"/>
    <property type="project" value="UniProtKB-UniRule"/>
</dbReference>
<dbReference type="Gene3D" id="3.30.200.20">
    <property type="entry name" value="Phosphorylase Kinase, domain 1"/>
    <property type="match status" value="1"/>
</dbReference>
<keyword evidence="8" id="KW-0418">Kinase</keyword>
<dbReference type="Gene3D" id="1.10.510.10">
    <property type="entry name" value="Transferase(Phosphotransferase) domain 1"/>
    <property type="match status" value="1"/>
</dbReference>
<gene>
    <name evidence="19" type="ORF">BVRB_2g033140</name>
</gene>
<feature type="domain" description="Protein kinase" evidence="17">
    <location>
        <begin position="422"/>
        <end position="701"/>
    </location>
</feature>
<accession>A0A0J8D1D9</accession>
<dbReference type="InterPro" id="IPR018097">
    <property type="entry name" value="EGF_Ca-bd_CS"/>
</dbReference>
<evidence type="ECO:0000256" key="1">
    <source>
        <dbReference type="ARBA" id="ARBA00004479"/>
    </source>
</evidence>
<dbReference type="FunFam" id="2.10.25.10:FF:000038">
    <property type="entry name" value="Fibrillin 2"/>
    <property type="match status" value="1"/>
</dbReference>
<evidence type="ECO:0000256" key="3">
    <source>
        <dbReference type="ARBA" id="ARBA00022536"/>
    </source>
</evidence>
<evidence type="ECO:0000259" key="17">
    <source>
        <dbReference type="PROSITE" id="PS50011"/>
    </source>
</evidence>
<evidence type="ECO:0000256" key="15">
    <source>
        <dbReference type="PROSITE-ProRule" id="PRU10141"/>
    </source>
</evidence>
<keyword evidence="9 15" id="KW-0067">ATP-binding</keyword>
<feature type="domain" description="EGF-like" evidence="18">
    <location>
        <begin position="298"/>
        <end position="341"/>
    </location>
</feature>
<dbReference type="PROSITE" id="PS00107">
    <property type="entry name" value="PROTEIN_KINASE_ATP"/>
    <property type="match status" value="1"/>
</dbReference>
<dbReference type="Pfam" id="PF00069">
    <property type="entry name" value="Pkinase"/>
    <property type="match status" value="1"/>
</dbReference>
<keyword evidence="20" id="KW-1185">Reference proteome</keyword>
<dbReference type="InterPro" id="IPR049883">
    <property type="entry name" value="NOTCH1_EGF-like"/>
</dbReference>
<dbReference type="OrthoDB" id="4062651at2759"/>
<comment type="caution">
    <text evidence="14">Lacks conserved residue(s) required for the propagation of feature annotation.</text>
</comment>
<evidence type="ECO:0000256" key="9">
    <source>
        <dbReference type="ARBA" id="ARBA00022840"/>
    </source>
</evidence>
<dbReference type="PROSITE" id="PS00010">
    <property type="entry name" value="ASX_HYDROXYL"/>
    <property type="match status" value="1"/>
</dbReference>
<evidence type="ECO:0000256" key="16">
    <source>
        <dbReference type="SAM" id="Phobius"/>
    </source>
</evidence>
<dbReference type="FunFam" id="1.10.510.10:FF:000084">
    <property type="entry name" value="Wall-associated receptor kinase 2"/>
    <property type="match status" value="1"/>
</dbReference>
<evidence type="ECO:0000256" key="11">
    <source>
        <dbReference type="ARBA" id="ARBA00023180"/>
    </source>
</evidence>
<dbReference type="eggNOG" id="ENOG502QQPF">
    <property type="taxonomic scope" value="Eukaryota"/>
</dbReference>
<feature type="binding site" evidence="15">
    <location>
        <position position="450"/>
    </location>
    <ligand>
        <name>ATP</name>
        <dbReference type="ChEBI" id="CHEBI:30616"/>
    </ligand>
</feature>
<evidence type="ECO:0000256" key="5">
    <source>
        <dbReference type="ARBA" id="ARBA00022729"/>
    </source>
</evidence>
<dbReference type="GO" id="GO:0004674">
    <property type="term" value="F:protein serine/threonine kinase activity"/>
    <property type="evidence" value="ECO:0007669"/>
    <property type="project" value="UniProtKB-KW"/>
</dbReference>
<dbReference type="OMA" id="SCERICR"/>
<dbReference type="AlphaFoldDB" id="A0A0J8D1D9"/>
<dbReference type="PROSITE" id="PS00108">
    <property type="entry name" value="PROTEIN_KINASE_ST"/>
    <property type="match status" value="1"/>
</dbReference>
<keyword evidence="5" id="KW-0732">Signal</keyword>
<evidence type="ECO:0000256" key="14">
    <source>
        <dbReference type="PROSITE-ProRule" id="PRU00076"/>
    </source>
</evidence>
<evidence type="ECO:0000256" key="2">
    <source>
        <dbReference type="ARBA" id="ARBA00022527"/>
    </source>
</evidence>
<evidence type="ECO:0000313" key="20">
    <source>
        <dbReference type="Proteomes" id="UP000035740"/>
    </source>
</evidence>
<dbReference type="SMART" id="SM00181">
    <property type="entry name" value="EGF"/>
    <property type="match status" value="2"/>
</dbReference>
<dbReference type="InterPro" id="IPR000152">
    <property type="entry name" value="EGF-type_Asp/Asn_hydroxyl_site"/>
</dbReference>
<evidence type="ECO:0000256" key="4">
    <source>
        <dbReference type="ARBA" id="ARBA00022679"/>
    </source>
</evidence>
<evidence type="ECO:0000256" key="12">
    <source>
        <dbReference type="ARBA" id="ARBA00047558"/>
    </source>
</evidence>
<dbReference type="GO" id="GO:0005886">
    <property type="term" value="C:plasma membrane"/>
    <property type="evidence" value="ECO:0007669"/>
    <property type="project" value="TreeGrafter"/>
</dbReference>
<keyword evidence="4" id="KW-0808">Transferase</keyword>
<dbReference type="Pfam" id="PF07645">
    <property type="entry name" value="EGF_CA"/>
    <property type="match status" value="2"/>
</dbReference>
<dbReference type="Proteomes" id="UP000035740">
    <property type="component" value="Chromosome 2"/>
</dbReference>
<name>A0A0J8D1D9_BETVV</name>
<keyword evidence="6" id="KW-0677">Repeat</keyword>
<evidence type="ECO:0008006" key="21">
    <source>
        <dbReference type="Google" id="ProtNLM"/>
    </source>
</evidence>
<keyword evidence="11" id="KW-0325">Glycoprotein</keyword>
<dbReference type="PANTHER" id="PTHR27005">
    <property type="entry name" value="WALL-ASSOCIATED RECEPTOR KINASE-LIKE 21"/>
    <property type="match status" value="1"/>
</dbReference>
<dbReference type="InterPro" id="IPR025287">
    <property type="entry name" value="WAK_GUB"/>
</dbReference>
<dbReference type="Gene3D" id="2.10.25.10">
    <property type="entry name" value="Laminin"/>
    <property type="match status" value="2"/>
</dbReference>
<feature type="transmembrane region" description="Helical" evidence="16">
    <location>
        <begin position="349"/>
        <end position="370"/>
    </location>
</feature>
<organism evidence="19 20">
    <name type="scientific">Beta vulgaris subsp. vulgaris</name>
    <name type="common">Beet</name>
    <dbReference type="NCBI Taxonomy" id="3555"/>
    <lineage>
        <taxon>Eukaryota</taxon>
        <taxon>Viridiplantae</taxon>
        <taxon>Streptophyta</taxon>
        <taxon>Embryophyta</taxon>
        <taxon>Tracheophyta</taxon>
        <taxon>Spermatophyta</taxon>
        <taxon>Magnoliopsida</taxon>
        <taxon>eudicotyledons</taxon>
        <taxon>Gunneridae</taxon>
        <taxon>Pentapetalae</taxon>
        <taxon>Caryophyllales</taxon>
        <taxon>Chenopodiaceae</taxon>
        <taxon>Betoideae</taxon>
        <taxon>Beta</taxon>
    </lineage>
</organism>
<dbReference type="PROSITE" id="PS01187">
    <property type="entry name" value="EGF_CA"/>
    <property type="match status" value="1"/>
</dbReference>
<dbReference type="PROSITE" id="PS50026">
    <property type="entry name" value="EGF_3"/>
    <property type="match status" value="1"/>
</dbReference>
<comment type="catalytic activity">
    <reaction evidence="13">
        <text>L-threonyl-[protein] + ATP = O-phospho-L-threonyl-[protein] + ADP + H(+)</text>
        <dbReference type="Rhea" id="RHEA:46608"/>
        <dbReference type="Rhea" id="RHEA-COMP:11060"/>
        <dbReference type="Rhea" id="RHEA-COMP:11605"/>
        <dbReference type="ChEBI" id="CHEBI:15378"/>
        <dbReference type="ChEBI" id="CHEBI:30013"/>
        <dbReference type="ChEBI" id="CHEBI:30616"/>
        <dbReference type="ChEBI" id="CHEBI:61977"/>
        <dbReference type="ChEBI" id="CHEBI:456216"/>
    </reaction>
</comment>
<dbReference type="Gramene" id="KMT17968">
    <property type="protein sequence ID" value="KMT17968"/>
    <property type="gene ID" value="BVRB_2g033140"/>
</dbReference>
<keyword evidence="16" id="KW-1133">Transmembrane helix</keyword>